<dbReference type="GeneID" id="109403689"/>
<dbReference type="RefSeq" id="XP_019532065.2">
    <property type="nucleotide sequence ID" value="XM_019676520.3"/>
</dbReference>
<feature type="region of interest" description="Disordered" evidence="1">
    <location>
        <begin position="129"/>
        <end position="168"/>
    </location>
</feature>
<evidence type="ECO:0000256" key="1">
    <source>
        <dbReference type="SAM" id="MobiDB-lite"/>
    </source>
</evidence>
<dbReference type="EnsemblMetazoa" id="AALFPA23_001344.R38610">
    <property type="protein sequence ID" value="AALFPA23_001344.P38610"/>
    <property type="gene ID" value="AALFPA23_001344"/>
</dbReference>
<evidence type="ECO:0000313" key="3">
    <source>
        <dbReference type="EnsemblMetazoa" id="AALFPA23_001344.P38609"/>
    </source>
</evidence>
<dbReference type="Pfam" id="PF15891">
    <property type="entry name" value="Nuc_deoxyri_tr2"/>
    <property type="match status" value="1"/>
</dbReference>
<evidence type="ECO:0000256" key="2">
    <source>
        <dbReference type="SAM" id="SignalP"/>
    </source>
</evidence>
<feature type="region of interest" description="Disordered" evidence="1">
    <location>
        <begin position="473"/>
        <end position="504"/>
    </location>
</feature>
<protein>
    <recommendedName>
        <fullName evidence="5">Raw</fullName>
    </recommendedName>
</protein>
<dbReference type="PANTHER" id="PTHR36300:SF1">
    <property type="entry name" value="RAW, ISOFORM A"/>
    <property type="match status" value="1"/>
</dbReference>
<dbReference type="EnsemblMetazoa" id="AALFPA23_001344.R38608">
    <property type="protein sequence ID" value="AALFPA23_001344.P38608"/>
    <property type="gene ID" value="AALFPA23_001344"/>
</dbReference>
<sequence length="725" mass="80876">MHVYTIVILILQLTNPAAMRPSTLNLQHQHNHDVSKNIIREAYRAWNERSENCVVPESNIQPLFRDFKLFPTSEQVHDMLRTARLIVRGCSNCNKASKQNNGLTFGEFSVLLTDIRKIRHTSIYNSHDIIQPSGNSVTDSSQTSKVTNSELDEQPTPNNETTSGPEVFLGGSCNPTTWRADVAIPTLKKLGITFFNPQVSEWTPDLLELEHRAKEKAKVLFFVMDPQTRSTAGAIEVANIAGRNSKHLVLVLLPYSQQQKILNETLALDEYMDLSRNQQLLKQLVRRRGLPVLDKVSLALEHIKNILSGGPCRDQPHNIATRLISVRRTFDRVASNGNEVISLTQCQTALAALGYPTSIVTISMIKQILAYLDDVCRQESGNSTSSKTTNGYADDNISITFDNFCIIESYLSVLQQEILETSCVSPIKGTNLQQPPIYLTDFQGWSRRVLPSPISTGKHFSLEATISRNHQSSNSYDFKDTVKNKNNTSEASRENTASSNTSDVAVSNAPAKGYLSAIGQNHIGKDFFLRLQENESPLKAVTPEQNDSTFSSSDSENDGLKTRDLYLGGSCWLLSNWQQNYAVPYLKSKNITFYTSSLHEGPVKSFNLHETGEIRITANDQLVFDPAILDASRILLFVIGDQTRSLGAMTMAAHYMGLGYNIVLCVQMLPNECRINGTQLSSSAIKDYNRGRAYLIDLAKRQNIPVYSNIEDALESAIEKLNCTR</sequence>
<name>A0ABM1XNP1_AEDAL</name>
<feature type="chain" id="PRO_5045023471" description="Raw" evidence="2">
    <location>
        <begin position="20"/>
        <end position="725"/>
    </location>
</feature>
<dbReference type="RefSeq" id="XP_019532066.2">
    <property type="nucleotide sequence ID" value="XM_019676521.3"/>
</dbReference>
<feature type="compositionally biased region" description="Polar residues" evidence="1">
    <location>
        <begin position="132"/>
        <end position="164"/>
    </location>
</feature>
<dbReference type="EnsemblMetazoa" id="AALFPA23_001344.R38609">
    <property type="protein sequence ID" value="AALFPA23_001344.P38609"/>
    <property type="gene ID" value="AALFPA23_001344"/>
</dbReference>
<feature type="compositionally biased region" description="Polar residues" evidence="1">
    <location>
        <begin position="543"/>
        <end position="554"/>
    </location>
</feature>
<dbReference type="PANTHER" id="PTHR36300">
    <property type="entry name" value="RAW, ISOFORM A"/>
    <property type="match status" value="1"/>
</dbReference>
<dbReference type="RefSeq" id="XP_019532063.2">
    <property type="nucleotide sequence ID" value="XM_019676518.3"/>
</dbReference>
<keyword evidence="4" id="KW-1185">Reference proteome</keyword>
<evidence type="ECO:0008006" key="5">
    <source>
        <dbReference type="Google" id="ProtNLM"/>
    </source>
</evidence>
<dbReference type="InterPro" id="IPR039470">
    <property type="entry name" value="Nuc_deoxyri_tr2"/>
</dbReference>
<dbReference type="RefSeq" id="XP_019532064.2">
    <property type="nucleotide sequence ID" value="XM_019676519.3"/>
</dbReference>
<dbReference type="Gene3D" id="3.40.50.450">
    <property type="match status" value="1"/>
</dbReference>
<keyword evidence="2" id="KW-0732">Signal</keyword>
<evidence type="ECO:0000313" key="4">
    <source>
        <dbReference type="Proteomes" id="UP000069940"/>
    </source>
</evidence>
<organism evidence="3 4">
    <name type="scientific">Aedes albopictus</name>
    <name type="common">Asian tiger mosquito</name>
    <name type="synonym">Stegomyia albopicta</name>
    <dbReference type="NCBI Taxonomy" id="7160"/>
    <lineage>
        <taxon>Eukaryota</taxon>
        <taxon>Metazoa</taxon>
        <taxon>Ecdysozoa</taxon>
        <taxon>Arthropoda</taxon>
        <taxon>Hexapoda</taxon>
        <taxon>Insecta</taxon>
        <taxon>Pterygota</taxon>
        <taxon>Neoptera</taxon>
        <taxon>Endopterygota</taxon>
        <taxon>Diptera</taxon>
        <taxon>Nematocera</taxon>
        <taxon>Culicoidea</taxon>
        <taxon>Culicidae</taxon>
        <taxon>Culicinae</taxon>
        <taxon>Aedini</taxon>
        <taxon>Aedes</taxon>
        <taxon>Stegomyia</taxon>
    </lineage>
</organism>
<dbReference type="EnsemblMetazoa" id="AALFPA23_001344.R38607">
    <property type="protein sequence ID" value="AALFPA23_001344.P38607"/>
    <property type="gene ID" value="AALFPA23_001344"/>
</dbReference>
<feature type="compositionally biased region" description="Polar residues" evidence="1">
    <location>
        <begin position="484"/>
        <end position="504"/>
    </location>
</feature>
<feature type="signal peptide" evidence="2">
    <location>
        <begin position="1"/>
        <end position="19"/>
    </location>
</feature>
<proteinExistence type="predicted"/>
<reference evidence="3" key="2">
    <citation type="submission" date="2025-05" db="UniProtKB">
        <authorList>
            <consortium name="EnsemblMetazoa"/>
        </authorList>
    </citation>
    <scope>IDENTIFICATION</scope>
    <source>
        <strain evidence="3">Foshan</strain>
    </source>
</reference>
<accession>A0ABM1XNP1</accession>
<feature type="region of interest" description="Disordered" evidence="1">
    <location>
        <begin position="539"/>
        <end position="558"/>
    </location>
</feature>
<reference evidence="4" key="1">
    <citation type="journal article" date="2015" name="Proc. Natl. Acad. Sci. U.S.A.">
        <title>Genome sequence of the Asian Tiger mosquito, Aedes albopictus, reveals insights into its biology, genetics, and evolution.</title>
        <authorList>
            <person name="Chen X.G."/>
            <person name="Jiang X."/>
            <person name="Gu J."/>
            <person name="Xu M."/>
            <person name="Wu Y."/>
            <person name="Deng Y."/>
            <person name="Zhang C."/>
            <person name="Bonizzoni M."/>
            <person name="Dermauw W."/>
            <person name="Vontas J."/>
            <person name="Armbruster P."/>
            <person name="Huang X."/>
            <person name="Yang Y."/>
            <person name="Zhang H."/>
            <person name="He W."/>
            <person name="Peng H."/>
            <person name="Liu Y."/>
            <person name="Wu K."/>
            <person name="Chen J."/>
            <person name="Lirakis M."/>
            <person name="Topalis P."/>
            <person name="Van Leeuwen T."/>
            <person name="Hall A.B."/>
            <person name="Jiang X."/>
            <person name="Thorpe C."/>
            <person name="Mueller R.L."/>
            <person name="Sun C."/>
            <person name="Waterhouse R.M."/>
            <person name="Yan G."/>
            <person name="Tu Z.J."/>
            <person name="Fang X."/>
            <person name="James A.A."/>
        </authorList>
    </citation>
    <scope>NUCLEOTIDE SEQUENCE [LARGE SCALE GENOMIC DNA]</scope>
    <source>
        <strain evidence="4">Foshan</strain>
    </source>
</reference>
<dbReference type="Proteomes" id="UP000069940">
    <property type="component" value="Unassembled WGS sequence"/>
</dbReference>